<reference evidence="8 9" key="1">
    <citation type="journal article" date="2009" name="Environ. Microbiol.">
        <title>Genome sequence of Desulfobacterium autotrophicum HRM2, a marine sulfate reducer oxidizing organic carbon completely to carbon dioxide.</title>
        <authorList>
            <person name="Strittmatter A.W."/>
            <person name="Liesegang H."/>
            <person name="Rabus R."/>
            <person name="Decker I."/>
            <person name="Amann J."/>
            <person name="Andres S."/>
            <person name="Henne A."/>
            <person name="Fricke W.F."/>
            <person name="Martinez-Arias R."/>
            <person name="Bartels D."/>
            <person name="Goesmann A."/>
            <person name="Krause L."/>
            <person name="Puehler A."/>
            <person name="Klenk H.P."/>
            <person name="Richter M."/>
            <person name="Schuler M."/>
            <person name="Gloeckner F.O."/>
            <person name="Meyerdierks A."/>
            <person name="Gottschalk G."/>
            <person name="Amann R."/>
        </authorList>
    </citation>
    <scope>NUCLEOTIDE SEQUENCE [LARGE SCALE GENOMIC DNA]</scope>
    <source>
        <strain evidence="9">ATCC 43914 / DSM 3382 / HRM2</strain>
    </source>
</reference>
<dbReference type="PROSITE" id="PS50045">
    <property type="entry name" value="SIGMA54_INTERACT_4"/>
    <property type="match status" value="1"/>
</dbReference>
<dbReference type="InterPro" id="IPR025944">
    <property type="entry name" value="Sigma_54_int_dom_CS"/>
</dbReference>
<organism evidence="8 9">
    <name type="scientific">Desulforapulum autotrophicum (strain ATCC 43914 / DSM 3382 / VKM B-1955 / HRM2)</name>
    <name type="common">Desulfobacterium autotrophicum</name>
    <dbReference type="NCBI Taxonomy" id="177437"/>
    <lineage>
        <taxon>Bacteria</taxon>
        <taxon>Pseudomonadati</taxon>
        <taxon>Thermodesulfobacteriota</taxon>
        <taxon>Desulfobacteria</taxon>
        <taxon>Desulfobacterales</taxon>
        <taxon>Desulfobacteraceae</taxon>
        <taxon>Desulforapulum</taxon>
    </lineage>
</organism>
<keyword evidence="9" id="KW-1185">Reference proteome</keyword>
<dbReference type="AlphaFoldDB" id="C0Q938"/>
<gene>
    <name evidence="8" type="ordered locus">HRM2_34680</name>
</gene>
<dbReference type="CDD" id="cd00009">
    <property type="entry name" value="AAA"/>
    <property type="match status" value="1"/>
</dbReference>
<evidence type="ECO:0000256" key="5">
    <source>
        <dbReference type="ARBA" id="ARBA00023159"/>
    </source>
</evidence>
<evidence type="ECO:0000256" key="1">
    <source>
        <dbReference type="ARBA" id="ARBA00022741"/>
    </source>
</evidence>
<dbReference type="STRING" id="177437.HRM2_34680"/>
<keyword evidence="1" id="KW-0547">Nucleotide-binding</keyword>
<dbReference type="KEGG" id="dat:HRM2_34680"/>
<dbReference type="PANTHER" id="PTHR32071:SF117">
    <property type="entry name" value="PTS-DEPENDENT DIHYDROXYACETONE KINASE OPERON REGULATORY PROTEIN-RELATED"/>
    <property type="match status" value="1"/>
</dbReference>
<keyword evidence="5" id="KW-0010">Activator</keyword>
<dbReference type="RefSeq" id="WP_015905296.1">
    <property type="nucleotide sequence ID" value="NC_012108.1"/>
</dbReference>
<dbReference type="InterPro" id="IPR058031">
    <property type="entry name" value="AAA_lid_NorR"/>
</dbReference>
<dbReference type="SUPFAM" id="SSF52540">
    <property type="entry name" value="P-loop containing nucleoside triphosphate hydrolases"/>
    <property type="match status" value="1"/>
</dbReference>
<dbReference type="EMBL" id="CP001087">
    <property type="protein sequence ID" value="ACN16543.1"/>
    <property type="molecule type" value="Genomic_DNA"/>
</dbReference>
<dbReference type="eggNOG" id="COG3829">
    <property type="taxonomic scope" value="Bacteria"/>
</dbReference>
<keyword evidence="6" id="KW-0804">Transcription</keyword>
<proteinExistence type="predicted"/>
<dbReference type="Pfam" id="PF25601">
    <property type="entry name" value="AAA_lid_14"/>
    <property type="match status" value="1"/>
</dbReference>
<dbReference type="InterPro" id="IPR002078">
    <property type="entry name" value="Sigma_54_int"/>
</dbReference>
<dbReference type="InterPro" id="IPR029016">
    <property type="entry name" value="GAF-like_dom_sf"/>
</dbReference>
<evidence type="ECO:0000259" key="7">
    <source>
        <dbReference type="PROSITE" id="PS50045"/>
    </source>
</evidence>
<dbReference type="Proteomes" id="UP000000442">
    <property type="component" value="Chromosome"/>
</dbReference>
<keyword evidence="2" id="KW-0067">ATP-binding</keyword>
<dbReference type="FunFam" id="3.40.50.300:FF:000006">
    <property type="entry name" value="DNA-binding transcriptional regulator NtrC"/>
    <property type="match status" value="1"/>
</dbReference>
<dbReference type="Gene3D" id="3.30.450.40">
    <property type="match status" value="1"/>
</dbReference>
<accession>C0Q938</accession>
<keyword evidence="3" id="KW-0805">Transcription regulation</keyword>
<evidence type="ECO:0000256" key="2">
    <source>
        <dbReference type="ARBA" id="ARBA00022840"/>
    </source>
</evidence>
<protein>
    <submittedName>
        <fullName evidence="8">Sigma-54 dependent DNA-binding response regulator</fullName>
    </submittedName>
</protein>
<dbReference type="HOGENOM" id="CLU_000445_0_6_7"/>
<dbReference type="PROSITE" id="PS00676">
    <property type="entry name" value="SIGMA54_INTERACT_2"/>
    <property type="match status" value="1"/>
</dbReference>
<feature type="domain" description="Sigma-54 factor interaction" evidence="7">
    <location>
        <begin position="198"/>
        <end position="428"/>
    </location>
</feature>
<dbReference type="SMART" id="SM00382">
    <property type="entry name" value="AAA"/>
    <property type="match status" value="1"/>
</dbReference>
<dbReference type="SUPFAM" id="SSF55781">
    <property type="entry name" value="GAF domain-like"/>
    <property type="match status" value="1"/>
</dbReference>
<evidence type="ECO:0000256" key="4">
    <source>
        <dbReference type="ARBA" id="ARBA00023125"/>
    </source>
</evidence>
<dbReference type="GO" id="GO:0003677">
    <property type="term" value="F:DNA binding"/>
    <property type="evidence" value="ECO:0007669"/>
    <property type="project" value="UniProtKB-KW"/>
</dbReference>
<dbReference type="Gene3D" id="1.10.10.60">
    <property type="entry name" value="Homeodomain-like"/>
    <property type="match status" value="1"/>
</dbReference>
<dbReference type="Gene3D" id="1.10.8.60">
    <property type="match status" value="1"/>
</dbReference>
<evidence type="ECO:0000313" key="8">
    <source>
        <dbReference type="EMBL" id="ACN16543.1"/>
    </source>
</evidence>
<dbReference type="OrthoDB" id="9763792at2"/>
<dbReference type="Gene3D" id="3.40.50.300">
    <property type="entry name" value="P-loop containing nucleotide triphosphate hydrolases"/>
    <property type="match status" value="1"/>
</dbReference>
<dbReference type="Pfam" id="PF00158">
    <property type="entry name" value="Sigma54_activat"/>
    <property type="match status" value="1"/>
</dbReference>
<dbReference type="InterPro" id="IPR003593">
    <property type="entry name" value="AAA+_ATPase"/>
</dbReference>
<dbReference type="PROSITE" id="PS00688">
    <property type="entry name" value="SIGMA54_INTERACT_3"/>
    <property type="match status" value="1"/>
</dbReference>
<evidence type="ECO:0000256" key="6">
    <source>
        <dbReference type="ARBA" id="ARBA00023163"/>
    </source>
</evidence>
<dbReference type="InterPro" id="IPR025662">
    <property type="entry name" value="Sigma_54_int_dom_ATP-bd_1"/>
</dbReference>
<sequence>MKIDENDFFRQTALRISSSLDINKAMRNCMNYLKQHIPASGMYFVVYEPGLNIINILASIMPKKIQGSARRISIPAEYQDDLKKRFSEESQIKIINDLNDEPEPLQKIVNLVFPFECSLLEMHLKLDGTRIGLFGVLSEGKHRYSEFHSHLITLVHEPFAVAISNILQHQEIQRLNKILSDDNRYLHREMMHLTGDTIIGSKFGLKDVMRMVEHVAPTDSPVMIMGETGTGKEVIANAIHLSSRRKDSAFIKINCGAIPDNLIDSELFGHEKGAFTGAVSRKRGRFERAHNGTIFLDEVGELPLQAQVRLLRVLQQHEIERVGGSETIPVDVRIVAATHKNLEEMVRTGQFRADLWFRLNVFPIHIPPLRHRTIDLPALTDYFLEKKSMELKIRKRPSLAPGTMEKMQAYEWPGNVRELQNLVERALIFNQMKNDESQLTFDPQLINPIPKENMTLKREDGKIIRPLDEVMANHIQKVLDQTNGKVEGKNGAASLLKINPGTLRGRMKKLKIDYGRKFNKKNMNN</sequence>
<dbReference type="GO" id="GO:0005524">
    <property type="term" value="F:ATP binding"/>
    <property type="evidence" value="ECO:0007669"/>
    <property type="project" value="UniProtKB-KW"/>
</dbReference>
<evidence type="ECO:0000313" key="9">
    <source>
        <dbReference type="Proteomes" id="UP000000442"/>
    </source>
</evidence>
<keyword evidence="4 8" id="KW-0238">DNA-binding</keyword>
<dbReference type="InterPro" id="IPR027417">
    <property type="entry name" value="P-loop_NTPase"/>
</dbReference>
<dbReference type="PANTHER" id="PTHR32071">
    <property type="entry name" value="TRANSCRIPTIONAL REGULATORY PROTEIN"/>
    <property type="match status" value="1"/>
</dbReference>
<dbReference type="InterPro" id="IPR025943">
    <property type="entry name" value="Sigma_54_int_dom_ATP-bd_2"/>
</dbReference>
<dbReference type="PROSITE" id="PS00675">
    <property type="entry name" value="SIGMA54_INTERACT_1"/>
    <property type="match status" value="1"/>
</dbReference>
<dbReference type="GO" id="GO:0006355">
    <property type="term" value="P:regulation of DNA-templated transcription"/>
    <property type="evidence" value="ECO:0007669"/>
    <property type="project" value="InterPro"/>
</dbReference>
<evidence type="ECO:0000256" key="3">
    <source>
        <dbReference type="ARBA" id="ARBA00023015"/>
    </source>
</evidence>
<name>C0Q938_DESAH</name>